<comment type="caution">
    <text evidence="1">The sequence shown here is derived from an EMBL/GenBank/DDBJ whole genome shotgun (WGS) entry which is preliminary data.</text>
</comment>
<protein>
    <submittedName>
        <fullName evidence="1">Uncharacterized protein</fullName>
    </submittedName>
</protein>
<gene>
    <name evidence="1" type="ORF">KC678_04820</name>
</gene>
<dbReference type="AlphaFoldDB" id="A0A955L271"/>
<proteinExistence type="predicted"/>
<evidence type="ECO:0000313" key="2">
    <source>
        <dbReference type="Proteomes" id="UP000775877"/>
    </source>
</evidence>
<name>A0A955L271_9BACT</name>
<reference evidence="1" key="2">
    <citation type="journal article" date="2021" name="Microbiome">
        <title>Successional dynamics and alternative stable states in a saline activated sludge microbial community over 9 years.</title>
        <authorList>
            <person name="Wang Y."/>
            <person name="Ye J."/>
            <person name="Ju F."/>
            <person name="Liu L."/>
            <person name="Boyd J.A."/>
            <person name="Deng Y."/>
            <person name="Parks D.H."/>
            <person name="Jiang X."/>
            <person name="Yin X."/>
            <person name="Woodcroft B.J."/>
            <person name="Tyson G.W."/>
            <person name="Hugenholtz P."/>
            <person name="Polz M.F."/>
            <person name="Zhang T."/>
        </authorList>
    </citation>
    <scope>NUCLEOTIDE SEQUENCE</scope>
    <source>
        <strain evidence="1">HKST-UBA13</strain>
    </source>
</reference>
<sequence>MEKTSRIKSCEFTKEWNSPNGTIYYHKLTFENGDIGAIGTKEKLPLKICAGTELTYTIEVDIKGNNKIKPIQQQKPQFNKSGFKAEPYEHKCASYALSYAKDLCIGSKIETKDMLPLADKLYEWLLSKKQEN</sequence>
<dbReference type="EMBL" id="JAGQLJ010000132">
    <property type="protein sequence ID" value="MCA9381562.1"/>
    <property type="molecule type" value="Genomic_DNA"/>
</dbReference>
<organism evidence="1 2">
    <name type="scientific">Candidatus Dojkabacteria bacterium</name>
    <dbReference type="NCBI Taxonomy" id="2099670"/>
    <lineage>
        <taxon>Bacteria</taxon>
        <taxon>Candidatus Dojkabacteria</taxon>
    </lineage>
</organism>
<accession>A0A955L271</accession>
<reference evidence="1" key="1">
    <citation type="submission" date="2020-04" db="EMBL/GenBank/DDBJ databases">
        <authorList>
            <person name="Zhang T."/>
        </authorList>
    </citation>
    <scope>NUCLEOTIDE SEQUENCE</scope>
    <source>
        <strain evidence="1">HKST-UBA13</strain>
    </source>
</reference>
<dbReference type="Proteomes" id="UP000775877">
    <property type="component" value="Unassembled WGS sequence"/>
</dbReference>
<evidence type="ECO:0000313" key="1">
    <source>
        <dbReference type="EMBL" id="MCA9381562.1"/>
    </source>
</evidence>